<organism evidence="13 14">
    <name type="scientific">Coccomyxa subellipsoidea</name>
    <dbReference type="NCBI Taxonomy" id="248742"/>
    <lineage>
        <taxon>Eukaryota</taxon>
        <taxon>Viridiplantae</taxon>
        <taxon>Chlorophyta</taxon>
        <taxon>core chlorophytes</taxon>
        <taxon>Trebouxiophyceae</taxon>
        <taxon>Trebouxiophyceae incertae sedis</taxon>
        <taxon>Coccomyxaceae</taxon>
        <taxon>Coccomyxa</taxon>
    </lineage>
</organism>
<evidence type="ECO:0000256" key="7">
    <source>
        <dbReference type="ARBA" id="ARBA00022670"/>
    </source>
</evidence>
<keyword evidence="8" id="KW-0812">Transmembrane</keyword>
<dbReference type="InterPro" id="IPR015927">
    <property type="entry name" value="Peptidase_S24_S26A/B/C"/>
</dbReference>
<evidence type="ECO:0000256" key="11">
    <source>
        <dbReference type="ARBA" id="ARBA00045533"/>
    </source>
</evidence>
<comment type="subcellular location">
    <subcellularLocation>
        <location evidence="2">Endoplasmic reticulum membrane</location>
        <topology evidence="2">Single-pass type II membrane protein</topology>
    </subcellularLocation>
</comment>
<dbReference type="SUPFAM" id="SSF51306">
    <property type="entry name" value="LexA/Signal peptidase"/>
    <property type="match status" value="1"/>
</dbReference>
<evidence type="ECO:0000256" key="10">
    <source>
        <dbReference type="ARBA" id="ARBA00023136"/>
    </source>
</evidence>
<evidence type="ECO:0000313" key="14">
    <source>
        <dbReference type="Proteomes" id="UP001491310"/>
    </source>
</evidence>
<comment type="catalytic activity">
    <reaction evidence="1">
        <text>Cleavage of hydrophobic, N-terminal signal or leader sequences from secreted and periplasmic proteins.</text>
        <dbReference type="EC" id="3.4.21.89"/>
    </reaction>
</comment>
<dbReference type="EC" id="3.4.21.89" evidence="4"/>
<evidence type="ECO:0000256" key="2">
    <source>
        <dbReference type="ARBA" id="ARBA00004648"/>
    </source>
</evidence>
<keyword evidence="9" id="KW-1133">Transmembrane helix</keyword>
<evidence type="ECO:0000256" key="4">
    <source>
        <dbReference type="ARBA" id="ARBA00013208"/>
    </source>
</evidence>
<comment type="similarity">
    <text evidence="3">Belongs to the peptidase S26B family.</text>
</comment>
<keyword evidence="14" id="KW-1185">Reference proteome</keyword>
<keyword evidence="7" id="KW-0378">Hydrolase</keyword>
<evidence type="ECO:0000313" key="13">
    <source>
        <dbReference type="EMBL" id="KAK9918275.1"/>
    </source>
</evidence>
<protein>
    <recommendedName>
        <fullName evidence="5">Signal peptidase complex catalytic subunit SEC11</fullName>
        <ecNumber evidence="4">3.4.21.89</ecNumber>
    </recommendedName>
    <alternativeName>
        <fullName evidence="6">Signal peptidase complex catalytic subunit sec11</fullName>
    </alternativeName>
</protein>
<sequence>MGRRVASLLGSEHVELLRYRSSAERDSRLSLGLIVTTVLILWEGWIPFTGSESPVVVVLSGSMEPGFYRGDILFLHVGQKPFRAGEVVVFSIDSRDTPIVHRIIKVHESLGRCFHPNKGGR</sequence>
<evidence type="ECO:0000259" key="12">
    <source>
        <dbReference type="Pfam" id="PF00717"/>
    </source>
</evidence>
<dbReference type="CDD" id="cd06530">
    <property type="entry name" value="S26_SPase_I"/>
    <property type="match status" value="1"/>
</dbReference>
<name>A0ABR2Z2R8_9CHLO</name>
<dbReference type="InterPro" id="IPR036286">
    <property type="entry name" value="LexA/Signal_pep-like_sf"/>
</dbReference>
<accession>A0ABR2Z2R8</accession>
<dbReference type="Pfam" id="PF00717">
    <property type="entry name" value="Peptidase_S24"/>
    <property type="match status" value="1"/>
</dbReference>
<dbReference type="Proteomes" id="UP001491310">
    <property type="component" value="Unassembled WGS sequence"/>
</dbReference>
<evidence type="ECO:0000256" key="5">
    <source>
        <dbReference type="ARBA" id="ARBA00019685"/>
    </source>
</evidence>
<evidence type="ECO:0000256" key="9">
    <source>
        <dbReference type="ARBA" id="ARBA00022989"/>
    </source>
</evidence>
<comment type="function">
    <text evidence="11">Catalytic component of the signal peptidase complex (SPC) which catalyzes the cleavage of N-terminal signal sequences from nascent proteins as they are translocated into the lumen of the endoplasmic reticulum. Specifically cleaves N-terminal signal peptides that contain a hydrophobic alpha-helix (h-region) shorter than 18-20 amino acids.</text>
</comment>
<comment type="caution">
    <text evidence="13">The sequence shown here is derived from an EMBL/GenBank/DDBJ whole genome shotgun (WGS) entry which is preliminary data.</text>
</comment>
<dbReference type="EMBL" id="JALJOT010000001">
    <property type="protein sequence ID" value="KAK9918275.1"/>
    <property type="molecule type" value="Genomic_DNA"/>
</dbReference>
<evidence type="ECO:0000256" key="8">
    <source>
        <dbReference type="ARBA" id="ARBA00022692"/>
    </source>
</evidence>
<dbReference type="InterPro" id="IPR019533">
    <property type="entry name" value="Peptidase_S26"/>
</dbReference>
<dbReference type="PANTHER" id="PTHR10806">
    <property type="entry name" value="SIGNAL PEPTIDASE COMPLEX CATALYTIC SUBUNIT SEC11"/>
    <property type="match status" value="1"/>
</dbReference>
<reference evidence="13 14" key="1">
    <citation type="journal article" date="2024" name="Nat. Commun.">
        <title>Phylogenomics reveals the evolutionary origins of lichenization in chlorophyte algae.</title>
        <authorList>
            <person name="Puginier C."/>
            <person name="Libourel C."/>
            <person name="Otte J."/>
            <person name="Skaloud P."/>
            <person name="Haon M."/>
            <person name="Grisel S."/>
            <person name="Petersen M."/>
            <person name="Berrin J.G."/>
            <person name="Delaux P.M."/>
            <person name="Dal Grande F."/>
            <person name="Keller J."/>
        </authorList>
    </citation>
    <scope>NUCLEOTIDE SEQUENCE [LARGE SCALE GENOMIC DNA]</scope>
    <source>
        <strain evidence="13 14">SAG 216-7</strain>
    </source>
</reference>
<keyword evidence="10" id="KW-0472">Membrane</keyword>
<keyword evidence="7" id="KW-0645">Protease</keyword>
<evidence type="ECO:0000256" key="6">
    <source>
        <dbReference type="ARBA" id="ARBA00021755"/>
    </source>
</evidence>
<feature type="domain" description="Peptidase S24/S26A/S26B/S26C" evidence="12">
    <location>
        <begin position="49"/>
        <end position="105"/>
    </location>
</feature>
<gene>
    <name evidence="13" type="ORF">WJX75_002776</name>
</gene>
<evidence type="ECO:0000256" key="1">
    <source>
        <dbReference type="ARBA" id="ARBA00000677"/>
    </source>
</evidence>
<dbReference type="PANTHER" id="PTHR10806:SF6">
    <property type="entry name" value="SIGNAL PEPTIDASE COMPLEX CATALYTIC SUBUNIT SEC11"/>
    <property type="match status" value="1"/>
</dbReference>
<dbReference type="NCBIfam" id="TIGR02228">
    <property type="entry name" value="sigpep_I_arch"/>
    <property type="match status" value="1"/>
</dbReference>
<evidence type="ECO:0000256" key="3">
    <source>
        <dbReference type="ARBA" id="ARBA00011035"/>
    </source>
</evidence>
<dbReference type="InterPro" id="IPR001733">
    <property type="entry name" value="Peptidase_S26B"/>
</dbReference>
<proteinExistence type="inferred from homology"/>